<evidence type="ECO:0000313" key="5">
    <source>
        <dbReference type="Proteomes" id="UP000295705"/>
    </source>
</evidence>
<keyword evidence="2 4" id="KW-0378">Hydrolase</keyword>
<comment type="similarity">
    <text evidence="1">Belongs to the 4-hydroxybenzoyl-CoA thioesterase family.</text>
</comment>
<protein>
    <submittedName>
        <fullName evidence="4">Acyl-CoA thioester hydrolase</fullName>
    </submittedName>
</protein>
<dbReference type="PANTHER" id="PTHR31793">
    <property type="entry name" value="4-HYDROXYBENZOYL-COA THIOESTERASE FAMILY MEMBER"/>
    <property type="match status" value="1"/>
</dbReference>
<name>A0A4R6V132_9PSEU</name>
<gene>
    <name evidence="4" type="ORF">EV188_10835</name>
</gene>
<dbReference type="GO" id="GO:0047617">
    <property type="term" value="F:fatty acyl-CoA hydrolase activity"/>
    <property type="evidence" value="ECO:0007669"/>
    <property type="project" value="TreeGrafter"/>
</dbReference>
<dbReference type="Gene3D" id="3.10.129.10">
    <property type="entry name" value="Hotdog Thioesterase"/>
    <property type="match status" value="2"/>
</dbReference>
<sequence>MDRMADPTTVLSAGPSLAEDGDALTDVAAFPVLRPLSPRYADLGGDGRVTTVALARWFEEARIAAELPRFRRLVEDGGFGSFRVLLAAQRIRALAPMTLGDDYRVGTGVRRVGGSSYSYGHGVFAGDRCVAISDSVTVLAGGAGPCGLPDELRADLAAMVIDEPGGVPARPDAGRHDRASYPFGHTITTRIGDVDTNRHVNNVAVLSWYADAVATWQSDHLDAPRDGGPPEALAPSAWEVQYVAEVAHPRTYDVALAVDETPDGHRYRAGLFAGERCVGLADGFGAAVEERGAHPSR</sequence>
<dbReference type="SUPFAM" id="SSF54637">
    <property type="entry name" value="Thioesterase/thiol ester dehydrase-isomerase"/>
    <property type="match status" value="2"/>
</dbReference>
<dbReference type="InterPro" id="IPR049427">
    <property type="entry name" value="Acyl-ACP_TE_C"/>
</dbReference>
<evidence type="ECO:0000256" key="1">
    <source>
        <dbReference type="ARBA" id="ARBA00005953"/>
    </source>
</evidence>
<dbReference type="EMBL" id="SNYO01000008">
    <property type="protein sequence ID" value="TDQ51675.1"/>
    <property type="molecule type" value="Genomic_DNA"/>
</dbReference>
<proteinExistence type="inferred from homology"/>
<dbReference type="PANTHER" id="PTHR31793:SF27">
    <property type="entry name" value="NOVEL THIOESTERASE SUPERFAMILY DOMAIN AND SAPOSIN A-TYPE DOMAIN CONTAINING PROTEIN (0610012H03RIK)"/>
    <property type="match status" value="1"/>
</dbReference>
<dbReference type="Proteomes" id="UP000295705">
    <property type="component" value="Unassembled WGS sequence"/>
</dbReference>
<dbReference type="OrthoDB" id="9799036at2"/>
<evidence type="ECO:0000313" key="4">
    <source>
        <dbReference type="EMBL" id="TDQ51675.1"/>
    </source>
</evidence>
<evidence type="ECO:0000256" key="2">
    <source>
        <dbReference type="ARBA" id="ARBA00022801"/>
    </source>
</evidence>
<dbReference type="InterPro" id="IPR029069">
    <property type="entry name" value="HotDog_dom_sf"/>
</dbReference>
<dbReference type="CDD" id="cd00586">
    <property type="entry name" value="4HBT"/>
    <property type="match status" value="1"/>
</dbReference>
<comment type="caution">
    <text evidence="4">The sequence shown here is derived from an EMBL/GenBank/DDBJ whole genome shotgun (WGS) entry which is preliminary data.</text>
</comment>
<feature type="domain" description="Acyl-ACP thioesterase-like C-terminal" evidence="3">
    <location>
        <begin position="185"/>
        <end position="214"/>
    </location>
</feature>
<dbReference type="InterPro" id="IPR050563">
    <property type="entry name" value="4-hydroxybenzoyl-CoA_TE"/>
</dbReference>
<dbReference type="AlphaFoldDB" id="A0A4R6V132"/>
<accession>A0A4R6V132</accession>
<reference evidence="4 5" key="1">
    <citation type="submission" date="2019-03" db="EMBL/GenBank/DDBJ databases">
        <title>Genomic Encyclopedia of Type Strains, Phase IV (KMG-IV): sequencing the most valuable type-strain genomes for metagenomic binning, comparative biology and taxonomic classification.</title>
        <authorList>
            <person name="Goeker M."/>
        </authorList>
    </citation>
    <scope>NUCLEOTIDE SEQUENCE [LARGE SCALE GENOMIC DNA]</scope>
    <source>
        <strain evidence="4 5">DSM 45775</strain>
    </source>
</reference>
<evidence type="ECO:0000259" key="3">
    <source>
        <dbReference type="Pfam" id="PF20791"/>
    </source>
</evidence>
<dbReference type="Pfam" id="PF20791">
    <property type="entry name" value="Acyl-ACP_TE_C"/>
    <property type="match status" value="1"/>
</dbReference>
<organism evidence="4 5">
    <name type="scientific">Actinomycetospora succinea</name>
    <dbReference type="NCBI Taxonomy" id="663603"/>
    <lineage>
        <taxon>Bacteria</taxon>
        <taxon>Bacillati</taxon>
        <taxon>Actinomycetota</taxon>
        <taxon>Actinomycetes</taxon>
        <taxon>Pseudonocardiales</taxon>
        <taxon>Pseudonocardiaceae</taxon>
        <taxon>Actinomycetospora</taxon>
    </lineage>
</organism>
<keyword evidence="5" id="KW-1185">Reference proteome</keyword>